<dbReference type="Gene3D" id="1.20.58.80">
    <property type="entry name" value="Phosphotransferase system, lactose/cellobiose-type IIA subunit"/>
    <property type="match status" value="1"/>
</dbReference>
<dbReference type="EMBL" id="CAMXCT020006830">
    <property type="protein sequence ID" value="CAL1174123.1"/>
    <property type="molecule type" value="Genomic_DNA"/>
</dbReference>
<accession>A0A9P1GTK0</accession>
<reference evidence="4 5" key="2">
    <citation type="submission" date="2024-05" db="EMBL/GenBank/DDBJ databases">
        <authorList>
            <person name="Chen Y."/>
            <person name="Shah S."/>
            <person name="Dougan E. K."/>
            <person name="Thang M."/>
            <person name="Chan C."/>
        </authorList>
    </citation>
    <scope>NUCLEOTIDE SEQUENCE [LARGE SCALE GENOMIC DNA]</scope>
</reference>
<dbReference type="OrthoDB" id="444969at2759"/>
<evidence type="ECO:0000256" key="1">
    <source>
        <dbReference type="SAM" id="MobiDB-lite"/>
    </source>
</evidence>
<proteinExistence type="predicted"/>
<dbReference type="Pfam" id="PF04212">
    <property type="entry name" value="MIT"/>
    <property type="match status" value="1"/>
</dbReference>
<dbReference type="SUPFAM" id="SSF116846">
    <property type="entry name" value="MIT domain"/>
    <property type="match status" value="1"/>
</dbReference>
<evidence type="ECO:0000313" key="3">
    <source>
        <dbReference type="EMBL" id="CAI4020748.1"/>
    </source>
</evidence>
<dbReference type="EMBL" id="CAMXCT030006830">
    <property type="protein sequence ID" value="CAL4808060.1"/>
    <property type="molecule type" value="Genomic_DNA"/>
</dbReference>
<dbReference type="InterPro" id="IPR036181">
    <property type="entry name" value="MIT_dom_sf"/>
</dbReference>
<organism evidence="3">
    <name type="scientific">Cladocopium goreaui</name>
    <dbReference type="NCBI Taxonomy" id="2562237"/>
    <lineage>
        <taxon>Eukaryota</taxon>
        <taxon>Sar</taxon>
        <taxon>Alveolata</taxon>
        <taxon>Dinophyceae</taxon>
        <taxon>Suessiales</taxon>
        <taxon>Symbiodiniaceae</taxon>
        <taxon>Cladocopium</taxon>
    </lineage>
</organism>
<keyword evidence="5" id="KW-1185">Reference proteome</keyword>
<gene>
    <name evidence="3" type="ORF">C1SCF055_LOCUS45134</name>
</gene>
<protein>
    <submittedName>
        <fullName evidence="4">MIT domain-containing protein</fullName>
    </submittedName>
</protein>
<sequence length="279" mass="28464">MEDACQSFVLAASEIENEAINLDRRGDVKGAIEKYEESQSLLQRAIGHATAAHAADRPKLEQHRREILDRIQHLKSLKGSPSNIPVEDQIRAVQLGMQATTAASQATSAAGGVKQMAAVAAVGAVGGAVVLGSALGLATVGAVGGAAAAGVAATRSDQVGDVARGVGAMAIKGYDKAREINREHDISGKVMEAGSKAVTTAGVINEKYGITDKVCKGVHAAVAKAQEVEEKHHVSSKVASGIAFGFSKAAEGFDKLTEAASGRRTSQITDSAGGRGSAA</sequence>
<reference evidence="3" key="1">
    <citation type="submission" date="2022-10" db="EMBL/GenBank/DDBJ databases">
        <authorList>
            <person name="Chen Y."/>
            <person name="Dougan E. K."/>
            <person name="Chan C."/>
            <person name="Rhodes N."/>
            <person name="Thang M."/>
        </authorList>
    </citation>
    <scope>NUCLEOTIDE SEQUENCE</scope>
</reference>
<feature type="domain" description="MIT" evidence="2">
    <location>
        <begin position="11"/>
        <end position="76"/>
    </location>
</feature>
<feature type="region of interest" description="Disordered" evidence="1">
    <location>
        <begin position="259"/>
        <end position="279"/>
    </location>
</feature>
<evidence type="ECO:0000259" key="2">
    <source>
        <dbReference type="Pfam" id="PF04212"/>
    </source>
</evidence>
<evidence type="ECO:0000313" key="5">
    <source>
        <dbReference type="Proteomes" id="UP001152797"/>
    </source>
</evidence>
<dbReference type="AlphaFoldDB" id="A0A9P1GTK0"/>
<dbReference type="EMBL" id="CAMXCT010006830">
    <property type="protein sequence ID" value="CAI4020748.1"/>
    <property type="molecule type" value="Genomic_DNA"/>
</dbReference>
<dbReference type="Proteomes" id="UP001152797">
    <property type="component" value="Unassembled WGS sequence"/>
</dbReference>
<comment type="caution">
    <text evidence="3">The sequence shown here is derived from an EMBL/GenBank/DDBJ whole genome shotgun (WGS) entry which is preliminary data.</text>
</comment>
<name>A0A9P1GTK0_9DINO</name>
<dbReference type="InterPro" id="IPR007330">
    <property type="entry name" value="MIT_dom"/>
</dbReference>
<evidence type="ECO:0000313" key="4">
    <source>
        <dbReference type="EMBL" id="CAL4808060.1"/>
    </source>
</evidence>